<dbReference type="NCBIfam" id="TIGR00654">
    <property type="entry name" value="PhzF_family"/>
    <property type="match status" value="1"/>
</dbReference>
<name>A0ABN8SH77_9CNID</name>
<gene>
    <name evidence="3" type="ORF">PEVE_00020999</name>
</gene>
<evidence type="ECO:0000256" key="2">
    <source>
        <dbReference type="ARBA" id="ARBA00023235"/>
    </source>
</evidence>
<sequence length="303" mass="33101">MADERRVLSLFVIDAFTSKPFSGNPAAVCLVGSKHLSDQMLQKIAQEMNLSDTGFILEKNSQDTYSQGTCFGLRWFTPTCEVPLCGHATLASAAVLFNCLGNPNKEVTFETLSGNLKARKEGSSICIDFPLNPCEPWPLSGEDPSITKLIRAVVGDLAVKEVEYNKTTNNLLLCLQPSFTRKDLEGFCPDFQAMTSAHSAGNVRGVIVTLQGTESNGCVDTTGAVYDFISRYFAPWRGVPEDPVTGSAHTVLASYWSTRLKKTDLYARQCSSRGGELTIHVRENNRVNITGQVVLVLQGSLYV</sequence>
<dbReference type="Gene3D" id="3.10.310.10">
    <property type="entry name" value="Diaminopimelate Epimerase, Chain A, domain 1"/>
    <property type="match status" value="2"/>
</dbReference>
<dbReference type="SUPFAM" id="SSF54506">
    <property type="entry name" value="Diaminopimelate epimerase-like"/>
    <property type="match status" value="1"/>
</dbReference>
<evidence type="ECO:0000313" key="3">
    <source>
        <dbReference type="EMBL" id="CAH3190860.1"/>
    </source>
</evidence>
<protein>
    <recommendedName>
        <fullName evidence="5">Phenazine biosynthesis-like domain-containing protein</fullName>
    </recommendedName>
</protein>
<proteinExistence type="inferred from homology"/>
<evidence type="ECO:0000313" key="4">
    <source>
        <dbReference type="Proteomes" id="UP001159427"/>
    </source>
</evidence>
<dbReference type="PANTHER" id="PTHR13774:SF17">
    <property type="entry name" value="PHENAZINE BIOSYNTHESIS-LIKE DOMAIN-CONTAINING PROTEIN"/>
    <property type="match status" value="1"/>
</dbReference>
<evidence type="ECO:0008006" key="5">
    <source>
        <dbReference type="Google" id="ProtNLM"/>
    </source>
</evidence>
<evidence type="ECO:0000256" key="1">
    <source>
        <dbReference type="ARBA" id="ARBA00008270"/>
    </source>
</evidence>
<comment type="similarity">
    <text evidence="1">Belongs to the PhzF family.</text>
</comment>
<dbReference type="PANTHER" id="PTHR13774">
    <property type="entry name" value="PHENAZINE BIOSYNTHESIS PROTEIN"/>
    <property type="match status" value="1"/>
</dbReference>
<reference evidence="3 4" key="1">
    <citation type="submission" date="2022-05" db="EMBL/GenBank/DDBJ databases">
        <authorList>
            <consortium name="Genoscope - CEA"/>
            <person name="William W."/>
        </authorList>
    </citation>
    <scope>NUCLEOTIDE SEQUENCE [LARGE SCALE GENOMIC DNA]</scope>
</reference>
<comment type="caution">
    <text evidence="3">The sequence shown here is derived from an EMBL/GenBank/DDBJ whole genome shotgun (WGS) entry which is preliminary data.</text>
</comment>
<keyword evidence="2" id="KW-0413">Isomerase</keyword>
<organism evidence="3 4">
    <name type="scientific">Porites evermanni</name>
    <dbReference type="NCBI Taxonomy" id="104178"/>
    <lineage>
        <taxon>Eukaryota</taxon>
        <taxon>Metazoa</taxon>
        <taxon>Cnidaria</taxon>
        <taxon>Anthozoa</taxon>
        <taxon>Hexacorallia</taxon>
        <taxon>Scleractinia</taxon>
        <taxon>Fungiina</taxon>
        <taxon>Poritidae</taxon>
        <taxon>Porites</taxon>
    </lineage>
</organism>
<dbReference type="Proteomes" id="UP001159427">
    <property type="component" value="Unassembled WGS sequence"/>
</dbReference>
<dbReference type="InterPro" id="IPR003719">
    <property type="entry name" value="Phenazine_PhzF-like"/>
</dbReference>
<keyword evidence="4" id="KW-1185">Reference proteome</keyword>
<dbReference type="Pfam" id="PF02567">
    <property type="entry name" value="PhzC-PhzF"/>
    <property type="match status" value="1"/>
</dbReference>
<dbReference type="EMBL" id="CALNXI010002810">
    <property type="protein sequence ID" value="CAH3190860.1"/>
    <property type="molecule type" value="Genomic_DNA"/>
</dbReference>
<accession>A0ABN8SH77</accession>
<dbReference type="PIRSF" id="PIRSF016184">
    <property type="entry name" value="PhzC_PhzF"/>
    <property type="match status" value="1"/>
</dbReference>